<evidence type="ECO:0000256" key="1">
    <source>
        <dbReference type="SAM" id="Phobius"/>
    </source>
</evidence>
<feature type="transmembrane region" description="Helical" evidence="1">
    <location>
        <begin position="35"/>
        <end position="54"/>
    </location>
</feature>
<keyword evidence="2" id="KW-0614">Plasmid</keyword>
<reference evidence="2" key="1">
    <citation type="journal article" date="2010" name="Appl. Environ. Microbiol.">
        <title>Rickettsia felis infection in a common household insect pest, Liposcelis bostrychophila (Psocoptera: Liposcelidae).</title>
        <authorList>
            <person name="Behar A."/>
            <person name="McCormick L.J."/>
            <person name="Perlman S.J."/>
        </authorList>
    </citation>
    <scope>NUCLEOTIDE SEQUENCE</scope>
    <source>
        <plasmid evidence="2">pRF</plasmid>
    </source>
</reference>
<dbReference type="AlphaFoldDB" id="D4N324"/>
<keyword evidence="1" id="KW-1133">Transmembrane helix</keyword>
<organism evidence="2">
    <name type="scientific">Rickettsia felis</name>
    <name type="common">Rickettsia azadi</name>
    <dbReference type="NCBI Taxonomy" id="42862"/>
    <lineage>
        <taxon>Bacteria</taxon>
        <taxon>Pseudomonadati</taxon>
        <taxon>Pseudomonadota</taxon>
        <taxon>Alphaproteobacteria</taxon>
        <taxon>Rickettsiales</taxon>
        <taxon>Rickettsiaceae</taxon>
        <taxon>Rickettsieae</taxon>
        <taxon>Rickettsia</taxon>
        <taxon>spotted fever group</taxon>
    </lineage>
</organism>
<keyword evidence="1" id="KW-0472">Membrane</keyword>
<proteinExistence type="predicted"/>
<name>D4N324_RICFI</name>
<protein>
    <submittedName>
        <fullName evidence="2">Uncharacterized protein</fullName>
    </submittedName>
</protein>
<feature type="transmembrane region" description="Helical" evidence="1">
    <location>
        <begin position="60"/>
        <end position="83"/>
    </location>
</feature>
<accession>D4N324</accession>
<dbReference type="EMBL" id="GQ329881">
    <property type="protein sequence ID" value="ADD74107.1"/>
    <property type="molecule type" value="Genomic_DNA"/>
</dbReference>
<keyword evidence="1" id="KW-0812">Transmembrane</keyword>
<geneLocation type="plasmid" evidence="2">
    <name>pRF</name>
</geneLocation>
<evidence type="ECO:0000313" key="2">
    <source>
        <dbReference type="EMBL" id="ADD74107.1"/>
    </source>
</evidence>
<sequence length="106" mass="11660">MPSESSEALLEVSGGLISSSMVSNASLLNTRVSSILLYTPLLGTSVIPHIYSYLKYYICLLLGTYNIIVIIVTCINELIVIHYEAIRNFIAKKGIISKTIEIARPL</sequence>